<accession>A0A8J9W8K6</accession>
<dbReference type="InterPro" id="IPR000092">
    <property type="entry name" value="Polyprenyl_synt"/>
</dbReference>
<dbReference type="InterPro" id="IPR008949">
    <property type="entry name" value="Isoprenoid_synthase_dom_sf"/>
</dbReference>
<organism evidence="4 5">
    <name type="scientific">Brenthis ino</name>
    <name type="common">lesser marbled fritillary</name>
    <dbReference type="NCBI Taxonomy" id="405034"/>
    <lineage>
        <taxon>Eukaryota</taxon>
        <taxon>Metazoa</taxon>
        <taxon>Ecdysozoa</taxon>
        <taxon>Arthropoda</taxon>
        <taxon>Hexapoda</taxon>
        <taxon>Insecta</taxon>
        <taxon>Pterygota</taxon>
        <taxon>Neoptera</taxon>
        <taxon>Endopterygota</taxon>
        <taxon>Lepidoptera</taxon>
        <taxon>Glossata</taxon>
        <taxon>Ditrysia</taxon>
        <taxon>Papilionoidea</taxon>
        <taxon>Nymphalidae</taxon>
        <taxon>Heliconiinae</taxon>
        <taxon>Argynnini</taxon>
        <taxon>Brenthis</taxon>
    </lineage>
</organism>
<name>A0A8J9W8K6_9NEOP</name>
<keyword evidence="1" id="KW-0479">Metal-binding</keyword>
<dbReference type="EMBL" id="OV170228">
    <property type="protein sequence ID" value="CAH0729177.1"/>
    <property type="molecule type" value="Genomic_DNA"/>
</dbReference>
<dbReference type="CDD" id="cd00685">
    <property type="entry name" value="Trans_IPPS_HT"/>
    <property type="match status" value="1"/>
</dbReference>
<dbReference type="Proteomes" id="UP000838878">
    <property type="component" value="Chromosome 8"/>
</dbReference>
<evidence type="ECO:0000256" key="1">
    <source>
        <dbReference type="ARBA" id="ARBA00022723"/>
    </source>
</evidence>
<dbReference type="AlphaFoldDB" id="A0A8J9W8K6"/>
<dbReference type="InterPro" id="IPR033749">
    <property type="entry name" value="Polyprenyl_synt_CS"/>
</dbReference>
<dbReference type="PROSITE" id="PS00723">
    <property type="entry name" value="POLYPRENYL_SYNTHASE_1"/>
    <property type="match status" value="1"/>
</dbReference>
<dbReference type="Pfam" id="PF00348">
    <property type="entry name" value="polyprenyl_synt"/>
    <property type="match status" value="1"/>
</dbReference>
<dbReference type="GO" id="GO:0046872">
    <property type="term" value="F:metal ion binding"/>
    <property type="evidence" value="ECO:0007669"/>
    <property type="project" value="UniProtKB-KW"/>
</dbReference>
<dbReference type="SUPFAM" id="SSF48576">
    <property type="entry name" value="Terpenoid synthases"/>
    <property type="match status" value="1"/>
</dbReference>
<dbReference type="PANTHER" id="PTHR12001:SF44">
    <property type="entry name" value="GERANYLGERANYL PYROPHOSPHATE SYNTHASE"/>
    <property type="match status" value="1"/>
</dbReference>
<dbReference type="PROSITE" id="PS00444">
    <property type="entry name" value="POLYPRENYL_SYNTHASE_2"/>
    <property type="match status" value="1"/>
</dbReference>
<evidence type="ECO:0000256" key="3">
    <source>
        <dbReference type="RuleBase" id="RU004466"/>
    </source>
</evidence>
<reference evidence="4" key="1">
    <citation type="submission" date="2021-12" db="EMBL/GenBank/DDBJ databases">
        <authorList>
            <person name="Martin H S."/>
        </authorList>
    </citation>
    <scope>NUCLEOTIDE SEQUENCE</scope>
</reference>
<dbReference type="Gene3D" id="1.10.600.10">
    <property type="entry name" value="Farnesyl Diphosphate Synthase"/>
    <property type="match status" value="1"/>
</dbReference>
<keyword evidence="5" id="KW-1185">Reference proteome</keyword>
<gene>
    <name evidence="4" type="ORF">BINO364_LOCUS14315</name>
</gene>
<dbReference type="OrthoDB" id="6921389at2759"/>
<dbReference type="SFLD" id="SFLDS00005">
    <property type="entry name" value="Isoprenoid_Synthase_Type_I"/>
    <property type="match status" value="1"/>
</dbReference>
<evidence type="ECO:0000256" key="2">
    <source>
        <dbReference type="ARBA" id="ARBA00022842"/>
    </source>
</evidence>
<dbReference type="PANTHER" id="PTHR12001">
    <property type="entry name" value="GERANYLGERANYL PYROPHOSPHATE SYNTHASE"/>
    <property type="match status" value="1"/>
</dbReference>
<protein>
    <recommendedName>
        <fullName evidence="6">Geranylgeranyl pyrophosphate synthase</fullName>
    </recommendedName>
</protein>
<sequence>MFNRILFKSPSFSGFTRVNLPTFKQTNLILNIPVLNIACGNVDNDEPFMEKEILLPYTHIRQGPGKQGREKIVMALNHWLQISDEKLKTIFDITETIHVGNLLVDDIQDNANMRRGVPAAHRVYGVPMTINAAGHIYFLTLSKASKIDRRIPEILSNECLNGVRGQGVDIYWRENFICPTEEQYMEMVKRKTGIFFNMNYRLMQLFSENKTDYSKLVNMIGCYFQIRDDYCNLVHPEELEEWPKKEDAEDSLKGSNFCDDITEGKFSFPVIHALQKPQGAEILNILKQRTRDVSLKKYFVSLLNTLGSLQYTRNVMEEMDREARAMISKFGGNPLLETALDELLNWKTD</sequence>
<feature type="non-terminal residue" evidence="4">
    <location>
        <position position="349"/>
    </location>
</feature>
<evidence type="ECO:0000313" key="4">
    <source>
        <dbReference type="EMBL" id="CAH0729177.1"/>
    </source>
</evidence>
<dbReference type="GO" id="GO:0008299">
    <property type="term" value="P:isoprenoid biosynthetic process"/>
    <property type="evidence" value="ECO:0007669"/>
    <property type="project" value="InterPro"/>
</dbReference>
<keyword evidence="2" id="KW-0460">Magnesium</keyword>
<dbReference type="GO" id="GO:0042811">
    <property type="term" value="P:pheromone biosynthetic process"/>
    <property type="evidence" value="ECO:0007669"/>
    <property type="project" value="UniProtKB-ARBA"/>
</dbReference>
<evidence type="ECO:0008006" key="6">
    <source>
        <dbReference type="Google" id="ProtNLM"/>
    </source>
</evidence>
<dbReference type="GO" id="GO:0004659">
    <property type="term" value="F:prenyltransferase activity"/>
    <property type="evidence" value="ECO:0007669"/>
    <property type="project" value="InterPro"/>
</dbReference>
<evidence type="ECO:0000313" key="5">
    <source>
        <dbReference type="Proteomes" id="UP000838878"/>
    </source>
</evidence>
<comment type="similarity">
    <text evidence="3">Belongs to the FPP/GGPP synthase family.</text>
</comment>
<keyword evidence="3" id="KW-0808">Transferase</keyword>
<proteinExistence type="inferred from homology"/>